<dbReference type="Proteomes" id="UP000187203">
    <property type="component" value="Unassembled WGS sequence"/>
</dbReference>
<feature type="domain" description="Protein Lines C-terminal" evidence="2">
    <location>
        <begin position="589"/>
        <end position="624"/>
    </location>
</feature>
<dbReference type="STRING" id="93759.A0A1R3K4W2"/>
<evidence type="ECO:0000313" key="4">
    <source>
        <dbReference type="Proteomes" id="UP000187203"/>
    </source>
</evidence>
<sequence length="629" mass="71999">MAPPSVSDSELSRLCCLINDSLHPFTESEKVSLSKEEEKTLLLILSQVSNEIHRLIETSSTSSPLIPFLENNQILSKAISHLIGLLTLESRFVQHLAGNVVVNLSEYIASSGKSWELLVHSLCICFAFSISNISSSSFEPSTPKFGGSDSDLSSPVVLFKPRFQNASLFTVAGITRILRNILKFLKEKCDDELVQVFFKSIHLCILNLPWDSMDDIFGGNGGEEDELRILFLGNFLQFLCSLVDQFSFVEGLDDSLDKHVILSKIINLVPKLLLWCLGKKGECVNTCISRYFRHKLLVLMIRLSFQIPLDYSVLVSWLQLLHDYFQELLCQPLTKFQGEDDCLEDSPFVITISDEDMLSMHSSHLQRQAIFIFLRCTFSLINLRKDNGKHCTTLESSLGFDTISDLSFYGRKKGLLELYTWLSEHLPVDMLMDHEIYTKKCINFSLSFLKLFPEERLASQAVTKDVLFHVSNIFNPIHLFHLFIAELHYDHQVLLDYLISKDVGMSFAEYLLRCLRIVCDSWQIFTEFSVYDEVENQSSKKRRKLLSESSELQIEPSLGSEEIVPLLPEKKLKGDVEYRTGKQAYKQAKDCLLSLKSSVENLHFKNLFPYNPEVLLKRLSRFEELCIKQ</sequence>
<reference evidence="4" key="1">
    <citation type="submission" date="2013-09" db="EMBL/GenBank/DDBJ databases">
        <title>Corchorus olitorius genome sequencing.</title>
        <authorList>
            <person name="Alam M."/>
            <person name="Haque M.S."/>
            <person name="Islam M.S."/>
            <person name="Emdad E.M."/>
            <person name="Islam M.M."/>
            <person name="Ahmed B."/>
            <person name="Halim A."/>
            <person name="Hossen Q.M.M."/>
            <person name="Hossain M.Z."/>
            <person name="Ahmed R."/>
            <person name="Khan M.M."/>
            <person name="Islam R."/>
            <person name="Rashid M.M."/>
            <person name="Khan S.A."/>
            <person name="Rahman M.S."/>
            <person name="Alam M."/>
            <person name="Yahiya A.S."/>
            <person name="Khan M.S."/>
            <person name="Azam M.S."/>
            <person name="Haque T."/>
            <person name="Lashkar M.Z.H."/>
            <person name="Akhand A.I."/>
            <person name="Morshed G."/>
            <person name="Roy S."/>
            <person name="Uddin K.S."/>
            <person name="Rabeya T."/>
            <person name="Hossain A.S."/>
            <person name="Chowdhury A."/>
            <person name="Snigdha A.R."/>
            <person name="Mortoza M.S."/>
            <person name="Matin S.A."/>
            <person name="Hoque S.M.E."/>
            <person name="Islam M.K."/>
            <person name="Roy D.K."/>
            <person name="Haider R."/>
            <person name="Moosa M.M."/>
            <person name="Elias S.M."/>
            <person name="Hasan A.M."/>
            <person name="Jahan S."/>
            <person name="Shafiuddin M."/>
            <person name="Mahmood N."/>
            <person name="Shommy N.S."/>
        </authorList>
    </citation>
    <scope>NUCLEOTIDE SEQUENCE [LARGE SCALE GENOMIC DNA]</scope>
    <source>
        <strain evidence="4">cv. O-4</strain>
    </source>
</reference>
<dbReference type="Pfam" id="PF14695">
    <property type="entry name" value="LINES_C"/>
    <property type="match status" value="1"/>
</dbReference>
<dbReference type="PANTHER" id="PTHR16057:SF1">
    <property type="entry name" value="PROTEIN LINES HOMOLOG 1"/>
    <property type="match status" value="1"/>
</dbReference>
<dbReference type="AlphaFoldDB" id="A0A1R3K4W2"/>
<name>A0A1R3K4W2_9ROSI</name>
<organism evidence="3 4">
    <name type="scientific">Corchorus olitorius</name>
    <dbReference type="NCBI Taxonomy" id="93759"/>
    <lineage>
        <taxon>Eukaryota</taxon>
        <taxon>Viridiplantae</taxon>
        <taxon>Streptophyta</taxon>
        <taxon>Embryophyta</taxon>
        <taxon>Tracheophyta</taxon>
        <taxon>Spermatophyta</taxon>
        <taxon>Magnoliopsida</taxon>
        <taxon>eudicotyledons</taxon>
        <taxon>Gunneridae</taxon>
        <taxon>Pentapetalae</taxon>
        <taxon>rosids</taxon>
        <taxon>malvids</taxon>
        <taxon>Malvales</taxon>
        <taxon>Malvaceae</taxon>
        <taxon>Grewioideae</taxon>
        <taxon>Apeibeae</taxon>
        <taxon>Corchorus</taxon>
    </lineage>
</organism>
<evidence type="ECO:0000259" key="1">
    <source>
        <dbReference type="Pfam" id="PF14694"/>
    </source>
</evidence>
<evidence type="ECO:0008006" key="5">
    <source>
        <dbReference type="Google" id="ProtNLM"/>
    </source>
</evidence>
<dbReference type="PANTHER" id="PTHR16057">
    <property type="entry name" value="WINS1, 2 PROTEIN"/>
    <property type="match status" value="1"/>
</dbReference>
<gene>
    <name evidence="3" type="ORF">COLO4_11329</name>
</gene>
<dbReference type="InterPro" id="IPR024875">
    <property type="entry name" value="Protein_Lines"/>
</dbReference>
<dbReference type="InterPro" id="IPR029415">
    <property type="entry name" value="Lines_C"/>
</dbReference>
<evidence type="ECO:0000259" key="2">
    <source>
        <dbReference type="Pfam" id="PF14695"/>
    </source>
</evidence>
<protein>
    <recommendedName>
        <fullName evidence="5">Protein Lines C-terminal domain-containing protein</fullName>
    </recommendedName>
</protein>
<dbReference type="EMBL" id="AWUE01014685">
    <property type="protein sequence ID" value="OMP02125.1"/>
    <property type="molecule type" value="Genomic_DNA"/>
</dbReference>
<dbReference type="OrthoDB" id="8251209at2759"/>
<comment type="caution">
    <text evidence="3">The sequence shown here is derived from an EMBL/GenBank/DDBJ whole genome shotgun (WGS) entry which is preliminary data.</text>
</comment>
<dbReference type="Pfam" id="PF14694">
    <property type="entry name" value="LINES_N"/>
    <property type="match status" value="1"/>
</dbReference>
<keyword evidence="4" id="KW-1185">Reference proteome</keyword>
<dbReference type="InterPro" id="IPR032794">
    <property type="entry name" value="LINES_N"/>
</dbReference>
<evidence type="ECO:0000313" key="3">
    <source>
        <dbReference type="EMBL" id="OMP02125.1"/>
    </source>
</evidence>
<accession>A0A1R3K4W2</accession>
<proteinExistence type="predicted"/>
<feature type="domain" description="Protein Lines N-terminal" evidence="1">
    <location>
        <begin position="465"/>
        <end position="527"/>
    </location>
</feature>